<sequence>MYNIRYGLNYLRHRFVANNRHGIHSPFVYKLIDTVIYDYRPQKVYREIQRILNAQHPDRCVINNLPLKVYELIYRLAVYFKPRTVALTDDESGILSLPIKTAIADAVFLDLLKLADNATADMIIIDAAAHDITQYREKSMPHIHDDTTLMFTNIHRTKKAKQSWTVLKADERVRVTIDLYYLGLVFFKPGMSKEDFRVRY</sequence>
<gene>
    <name evidence="1" type="ORF">HYN43_027305</name>
</gene>
<dbReference type="InterPro" id="IPR029063">
    <property type="entry name" value="SAM-dependent_MTases_sf"/>
</dbReference>
<dbReference type="RefSeq" id="WP_119407020.1">
    <property type="nucleotide sequence ID" value="NZ_CP032869.1"/>
</dbReference>
<reference evidence="1 2" key="1">
    <citation type="submission" date="2018-10" db="EMBL/GenBank/DDBJ databases">
        <title>Genome sequencing of Mucilaginibacter sp. HYN0043.</title>
        <authorList>
            <person name="Kim M."/>
            <person name="Yi H."/>
        </authorList>
    </citation>
    <scope>NUCLEOTIDE SEQUENCE [LARGE SCALE GENOMIC DNA]</scope>
    <source>
        <strain evidence="1 2">HYN0043</strain>
    </source>
</reference>
<dbReference type="EMBL" id="CP032869">
    <property type="protein sequence ID" value="AYL98751.1"/>
    <property type="molecule type" value="Genomic_DNA"/>
</dbReference>
<organism evidence="1 2">
    <name type="scientific">Mucilaginibacter celer</name>
    <dbReference type="NCBI Taxonomy" id="2305508"/>
    <lineage>
        <taxon>Bacteria</taxon>
        <taxon>Pseudomonadati</taxon>
        <taxon>Bacteroidota</taxon>
        <taxon>Sphingobacteriia</taxon>
        <taxon>Sphingobacteriales</taxon>
        <taxon>Sphingobacteriaceae</taxon>
        <taxon>Mucilaginibacter</taxon>
    </lineage>
</organism>
<accession>A0A494VXC9</accession>
<proteinExistence type="predicted"/>
<dbReference type="AlphaFoldDB" id="A0A494VXC9"/>
<dbReference type="OrthoDB" id="5464618at2"/>
<keyword evidence="2" id="KW-1185">Reference proteome</keyword>
<dbReference type="Proteomes" id="UP000270046">
    <property type="component" value="Chromosome"/>
</dbReference>
<dbReference type="Gene3D" id="3.40.50.150">
    <property type="entry name" value="Vaccinia Virus protein VP39"/>
    <property type="match status" value="1"/>
</dbReference>
<dbReference type="KEGG" id="muh:HYN43_027305"/>
<name>A0A494VXC9_9SPHI</name>
<protein>
    <submittedName>
        <fullName evidence="1">Uncharacterized protein</fullName>
    </submittedName>
</protein>
<evidence type="ECO:0000313" key="2">
    <source>
        <dbReference type="Proteomes" id="UP000270046"/>
    </source>
</evidence>
<evidence type="ECO:0000313" key="1">
    <source>
        <dbReference type="EMBL" id="AYL98751.1"/>
    </source>
</evidence>